<dbReference type="GO" id="GO:0098796">
    <property type="term" value="C:membrane protein complex"/>
    <property type="evidence" value="ECO:0007669"/>
    <property type="project" value="UniProtKB-ARBA"/>
</dbReference>
<evidence type="ECO:0000256" key="2">
    <source>
        <dbReference type="ARBA" id="ARBA00022741"/>
    </source>
</evidence>
<dbReference type="InterPro" id="IPR015854">
    <property type="entry name" value="ABC_transpr_LolD-like"/>
</dbReference>
<reference evidence="5" key="1">
    <citation type="journal article" date="2021" name="PeerJ">
        <title>Extensive microbial diversity within the chicken gut microbiome revealed by metagenomics and culture.</title>
        <authorList>
            <person name="Gilroy R."/>
            <person name="Ravi A."/>
            <person name="Getino M."/>
            <person name="Pursley I."/>
            <person name="Horton D.L."/>
            <person name="Alikhan N.F."/>
            <person name="Baker D."/>
            <person name="Gharbi K."/>
            <person name="Hall N."/>
            <person name="Watson M."/>
            <person name="Adriaenssens E.M."/>
            <person name="Foster-Nyarko E."/>
            <person name="Jarju S."/>
            <person name="Secka A."/>
            <person name="Antonio M."/>
            <person name="Oren A."/>
            <person name="Chaudhuri R.R."/>
            <person name="La Ragione R."/>
            <person name="Hildebrand F."/>
            <person name="Pallen M.J."/>
        </authorList>
    </citation>
    <scope>NUCLEOTIDE SEQUENCE</scope>
    <source>
        <strain evidence="5">CHK198-12963</strain>
    </source>
</reference>
<evidence type="ECO:0000256" key="3">
    <source>
        <dbReference type="ARBA" id="ARBA00022840"/>
    </source>
</evidence>
<dbReference type="Proteomes" id="UP000823863">
    <property type="component" value="Unassembled WGS sequence"/>
</dbReference>
<dbReference type="SMART" id="SM00382">
    <property type="entry name" value="AAA"/>
    <property type="match status" value="1"/>
</dbReference>
<dbReference type="InterPro" id="IPR003593">
    <property type="entry name" value="AAA+_ATPase"/>
</dbReference>
<dbReference type="GO" id="GO:0016887">
    <property type="term" value="F:ATP hydrolysis activity"/>
    <property type="evidence" value="ECO:0007669"/>
    <property type="project" value="InterPro"/>
</dbReference>
<protein>
    <submittedName>
        <fullName evidence="5">ABC transporter ATP-binding protein</fullName>
    </submittedName>
</protein>
<evidence type="ECO:0000256" key="1">
    <source>
        <dbReference type="ARBA" id="ARBA00022448"/>
    </source>
</evidence>
<dbReference type="FunFam" id="3.40.50.300:FF:000032">
    <property type="entry name" value="Export ABC transporter ATP-binding protein"/>
    <property type="match status" value="1"/>
</dbReference>
<sequence length="233" mass="25415">MEMVCCQELRKVYGTGPAQVEALRGIDLRIEKGEFAAIMGPSGSGKSTLLHILGTVDKPTSGRVFVEGREISNLSPGEAAIYRRRKAGIIYQSYNLIPGLSVRDNILLPLLLDGRKPDGNLFEEITDRLGLKAFLDLLPGQLSGGQQQRTAIARGLMIRPAILLADEPTGNLDRKNSEEIVSLLKDFNRILGQTILLVTHDEGAALEADRIIMIEDGVIVGDEKRRGNICGEL</sequence>
<dbReference type="PANTHER" id="PTHR24220:SF86">
    <property type="entry name" value="ABC TRANSPORTER ABCH.1"/>
    <property type="match status" value="1"/>
</dbReference>
<dbReference type="Pfam" id="PF00005">
    <property type="entry name" value="ABC_tran"/>
    <property type="match status" value="1"/>
</dbReference>
<dbReference type="InterPro" id="IPR027417">
    <property type="entry name" value="P-loop_NTPase"/>
</dbReference>
<keyword evidence="1" id="KW-0813">Transport</keyword>
<dbReference type="PANTHER" id="PTHR24220">
    <property type="entry name" value="IMPORT ATP-BINDING PROTEIN"/>
    <property type="match status" value="1"/>
</dbReference>
<dbReference type="AlphaFoldDB" id="A0A9D2PVQ3"/>
<organism evidence="5 6">
    <name type="scientific">Candidatus Enterocloster excrementigallinarum</name>
    <dbReference type="NCBI Taxonomy" id="2838558"/>
    <lineage>
        <taxon>Bacteria</taxon>
        <taxon>Bacillati</taxon>
        <taxon>Bacillota</taxon>
        <taxon>Clostridia</taxon>
        <taxon>Lachnospirales</taxon>
        <taxon>Lachnospiraceae</taxon>
        <taxon>Enterocloster</taxon>
    </lineage>
</organism>
<dbReference type="SUPFAM" id="SSF52540">
    <property type="entry name" value="P-loop containing nucleoside triphosphate hydrolases"/>
    <property type="match status" value="1"/>
</dbReference>
<dbReference type="Gene3D" id="3.40.50.300">
    <property type="entry name" value="P-loop containing nucleotide triphosphate hydrolases"/>
    <property type="match status" value="1"/>
</dbReference>
<dbReference type="GO" id="GO:0022857">
    <property type="term" value="F:transmembrane transporter activity"/>
    <property type="evidence" value="ECO:0007669"/>
    <property type="project" value="UniProtKB-ARBA"/>
</dbReference>
<dbReference type="PROSITE" id="PS50893">
    <property type="entry name" value="ABC_TRANSPORTER_2"/>
    <property type="match status" value="1"/>
</dbReference>
<evidence type="ECO:0000259" key="4">
    <source>
        <dbReference type="PROSITE" id="PS50893"/>
    </source>
</evidence>
<dbReference type="InterPro" id="IPR017911">
    <property type="entry name" value="MacB-like_ATP-bd"/>
</dbReference>
<feature type="domain" description="ABC transporter" evidence="4">
    <location>
        <begin position="4"/>
        <end position="233"/>
    </location>
</feature>
<keyword evidence="2" id="KW-0547">Nucleotide-binding</keyword>
<reference evidence="5" key="2">
    <citation type="submission" date="2021-04" db="EMBL/GenBank/DDBJ databases">
        <authorList>
            <person name="Gilroy R."/>
        </authorList>
    </citation>
    <scope>NUCLEOTIDE SEQUENCE</scope>
    <source>
        <strain evidence="5">CHK198-12963</strain>
    </source>
</reference>
<dbReference type="CDD" id="cd03255">
    <property type="entry name" value="ABC_MJ0796_LolCDE_FtsE"/>
    <property type="match status" value="1"/>
</dbReference>
<comment type="caution">
    <text evidence="5">The sequence shown here is derived from an EMBL/GenBank/DDBJ whole genome shotgun (WGS) entry which is preliminary data.</text>
</comment>
<keyword evidence="3 5" id="KW-0067">ATP-binding</keyword>
<dbReference type="GO" id="GO:0005886">
    <property type="term" value="C:plasma membrane"/>
    <property type="evidence" value="ECO:0007669"/>
    <property type="project" value="TreeGrafter"/>
</dbReference>
<proteinExistence type="predicted"/>
<evidence type="ECO:0000313" key="5">
    <source>
        <dbReference type="EMBL" id="HJC67103.1"/>
    </source>
</evidence>
<dbReference type="InterPro" id="IPR003439">
    <property type="entry name" value="ABC_transporter-like_ATP-bd"/>
</dbReference>
<dbReference type="EMBL" id="DWWB01000055">
    <property type="protein sequence ID" value="HJC67103.1"/>
    <property type="molecule type" value="Genomic_DNA"/>
</dbReference>
<dbReference type="GO" id="GO:0005524">
    <property type="term" value="F:ATP binding"/>
    <property type="evidence" value="ECO:0007669"/>
    <property type="project" value="UniProtKB-KW"/>
</dbReference>
<evidence type="ECO:0000313" key="6">
    <source>
        <dbReference type="Proteomes" id="UP000823863"/>
    </source>
</evidence>
<name>A0A9D2PVQ3_9FIRM</name>
<accession>A0A9D2PVQ3</accession>
<gene>
    <name evidence="5" type="ORF">H9931_10380</name>
</gene>